<dbReference type="Proteomes" id="UP000246077">
    <property type="component" value="Unassembled WGS sequence"/>
</dbReference>
<feature type="transmembrane region" description="Helical" evidence="2">
    <location>
        <begin position="139"/>
        <end position="159"/>
    </location>
</feature>
<keyword evidence="2" id="KW-0812">Transmembrane</keyword>
<keyword evidence="2" id="KW-1133">Transmembrane helix</keyword>
<evidence type="ECO:0008006" key="5">
    <source>
        <dbReference type="Google" id="ProtNLM"/>
    </source>
</evidence>
<feature type="transmembrane region" description="Helical" evidence="2">
    <location>
        <begin position="102"/>
        <end position="127"/>
    </location>
</feature>
<evidence type="ECO:0000256" key="2">
    <source>
        <dbReference type="SAM" id="Phobius"/>
    </source>
</evidence>
<dbReference type="RefSeq" id="WP_109922531.1">
    <property type="nucleotide sequence ID" value="NZ_QGLF01000005.1"/>
</dbReference>
<evidence type="ECO:0000313" key="3">
    <source>
        <dbReference type="EMBL" id="PWR18845.1"/>
    </source>
</evidence>
<sequence length="305" mass="32018">MIRLFGFLLFITSGIFIWLGAQDGIAIWQRTSAAEDVIGELLRYDPAPDGAAAPVARFRGSDGRDHDILLPPVRQPKDAVGTPVHLIHPPGRPDLAESGEPVALWAPAAVPVGGGLIAAVFGLALMTSRRRRPEDMPRLPLLLRVGLFAVAFALISVAWSEYTAVVDSLNARPRSRGVVVAVDQGGAPTIRYRTADGVVVDYVETGLPAGSLAPGERVTLAYDKGNPGFARVERFGPIWAGVAAWAVAAGLALTLALFAASLRRGKAAAVEPAPVAEEPAHAVFAAGPDDPAPGERRDPTFGPGR</sequence>
<organism evidence="3 4">
    <name type="scientific">Zavarzinia compransoris</name>
    <dbReference type="NCBI Taxonomy" id="1264899"/>
    <lineage>
        <taxon>Bacteria</taxon>
        <taxon>Pseudomonadati</taxon>
        <taxon>Pseudomonadota</taxon>
        <taxon>Alphaproteobacteria</taxon>
        <taxon>Rhodospirillales</taxon>
        <taxon>Zavarziniaceae</taxon>
        <taxon>Zavarzinia</taxon>
    </lineage>
</organism>
<protein>
    <recommendedName>
        <fullName evidence="5">DUF3592 domain-containing protein</fullName>
    </recommendedName>
</protein>
<feature type="region of interest" description="Disordered" evidence="1">
    <location>
        <begin position="280"/>
        <end position="305"/>
    </location>
</feature>
<feature type="transmembrane region" description="Helical" evidence="2">
    <location>
        <begin position="238"/>
        <end position="260"/>
    </location>
</feature>
<proteinExistence type="predicted"/>
<dbReference type="EMBL" id="QGLF01000005">
    <property type="protein sequence ID" value="PWR18845.1"/>
    <property type="molecule type" value="Genomic_DNA"/>
</dbReference>
<evidence type="ECO:0000313" key="4">
    <source>
        <dbReference type="Proteomes" id="UP000246077"/>
    </source>
</evidence>
<keyword evidence="4" id="KW-1185">Reference proteome</keyword>
<gene>
    <name evidence="3" type="ORF">DKG75_17870</name>
</gene>
<evidence type="ECO:0000256" key="1">
    <source>
        <dbReference type="SAM" id="MobiDB-lite"/>
    </source>
</evidence>
<dbReference type="OrthoDB" id="7270250at2"/>
<accession>A0A317E115</accession>
<name>A0A317E115_9PROT</name>
<keyword evidence="2" id="KW-0472">Membrane</keyword>
<reference evidence="4" key="1">
    <citation type="submission" date="2018-05" db="EMBL/GenBank/DDBJ databases">
        <title>Zavarzinia sp. HR-AS.</title>
        <authorList>
            <person name="Lee Y."/>
            <person name="Jeon C.O."/>
        </authorList>
    </citation>
    <scope>NUCLEOTIDE SEQUENCE [LARGE SCALE GENOMIC DNA]</scope>
    <source>
        <strain evidence="4">DSM 1231</strain>
    </source>
</reference>
<comment type="caution">
    <text evidence="3">The sequence shown here is derived from an EMBL/GenBank/DDBJ whole genome shotgun (WGS) entry which is preliminary data.</text>
</comment>
<dbReference type="AlphaFoldDB" id="A0A317E115"/>